<dbReference type="OrthoDB" id="3014669at2759"/>
<evidence type="ECO:0000256" key="2">
    <source>
        <dbReference type="SAM" id="SignalP"/>
    </source>
</evidence>
<protein>
    <submittedName>
        <fullName evidence="3">Uncharacterized protein</fullName>
    </submittedName>
</protein>
<dbReference type="AlphaFoldDB" id="A0A4Q2DKG6"/>
<accession>A0A4Q2DKG6</accession>
<evidence type="ECO:0000256" key="1">
    <source>
        <dbReference type="SAM" id="MobiDB-lite"/>
    </source>
</evidence>
<sequence length="191" mass="20261">MKRAFLHVTALYLVLLFTSFAYALTLDELYRRQATDDCAPACADRNAMQEACAAARDAGCCRPTYGSAHLTCAYCLSFQPGITDEERERLHRSAQTYVERMSAACEKEGQPLQPASVTLTVTPTATATAAGPGTKTTQPDASSTGGSNSSNGSSNSNSNSSARTAYPGGQMSWGLLIPLVCGFGVLTWPAW</sequence>
<evidence type="ECO:0000313" key="4">
    <source>
        <dbReference type="Proteomes" id="UP000290288"/>
    </source>
</evidence>
<name>A0A4Q2DKG6_9AGAR</name>
<comment type="caution">
    <text evidence="3">The sequence shown here is derived from an EMBL/GenBank/DDBJ whole genome shotgun (WGS) entry which is preliminary data.</text>
</comment>
<keyword evidence="4" id="KW-1185">Reference proteome</keyword>
<organism evidence="3 4">
    <name type="scientific">Candolleomyces aberdarensis</name>
    <dbReference type="NCBI Taxonomy" id="2316362"/>
    <lineage>
        <taxon>Eukaryota</taxon>
        <taxon>Fungi</taxon>
        <taxon>Dikarya</taxon>
        <taxon>Basidiomycota</taxon>
        <taxon>Agaricomycotina</taxon>
        <taxon>Agaricomycetes</taxon>
        <taxon>Agaricomycetidae</taxon>
        <taxon>Agaricales</taxon>
        <taxon>Agaricineae</taxon>
        <taxon>Psathyrellaceae</taxon>
        <taxon>Candolleomyces</taxon>
    </lineage>
</organism>
<proteinExistence type="predicted"/>
<dbReference type="Proteomes" id="UP000290288">
    <property type="component" value="Unassembled WGS sequence"/>
</dbReference>
<dbReference type="EMBL" id="SDEE01000206">
    <property type="protein sequence ID" value="RXW19354.1"/>
    <property type="molecule type" value="Genomic_DNA"/>
</dbReference>
<evidence type="ECO:0000313" key="3">
    <source>
        <dbReference type="EMBL" id="RXW19354.1"/>
    </source>
</evidence>
<reference evidence="3 4" key="1">
    <citation type="submission" date="2019-01" db="EMBL/GenBank/DDBJ databases">
        <title>Draft genome sequence of Psathyrella aberdarensis IHI B618.</title>
        <authorList>
            <person name="Buettner E."/>
            <person name="Kellner H."/>
        </authorList>
    </citation>
    <scope>NUCLEOTIDE SEQUENCE [LARGE SCALE GENOMIC DNA]</scope>
    <source>
        <strain evidence="3 4">IHI B618</strain>
    </source>
</reference>
<keyword evidence="2" id="KW-0732">Signal</keyword>
<feature type="compositionally biased region" description="Low complexity" evidence="1">
    <location>
        <begin position="125"/>
        <end position="161"/>
    </location>
</feature>
<gene>
    <name evidence="3" type="ORF">EST38_g6497</name>
</gene>
<feature type="chain" id="PRO_5020878865" evidence="2">
    <location>
        <begin position="24"/>
        <end position="191"/>
    </location>
</feature>
<feature type="signal peptide" evidence="2">
    <location>
        <begin position="1"/>
        <end position="23"/>
    </location>
</feature>
<feature type="region of interest" description="Disordered" evidence="1">
    <location>
        <begin position="125"/>
        <end position="163"/>
    </location>
</feature>